<dbReference type="Proteomes" id="UP000631181">
    <property type="component" value="Unassembled WGS sequence"/>
</dbReference>
<keyword evidence="2" id="KW-1185">Reference proteome</keyword>
<dbReference type="OrthoDB" id="5244622at2759"/>
<protein>
    <recommendedName>
        <fullName evidence="3">RRM domain-containing protein</fullName>
    </recommendedName>
</protein>
<dbReference type="AlphaFoldDB" id="A0A8J8WLS4"/>
<sequence>MASSGLLIDVEVTSEFLPLPLPLGHPAQTGLLDELETLNIPFLQPTRVLLASADKSHVEPLIRQGSPLGFDEAPSGTTGHVDQVDVSESGPSLAVDLQRDEPNRVNLAPPLVSDKVSKANQVFEYVTKPFCPSHVELNWTVKSKPFHIREEAAVRKYIKGKPELLFDGSDKNNPFFKWGVRYVPPPSQGPLCRTVVISGIPKTASLEQVLARVRGGMVFSASLLDTTTINGGLSAMIIFVQVQGVLGFLRRVERDGLFIGLAPVQVRLISTPTFPMSPEMSKDVLSGGNTRCLIIAAKSAKLALKAETYRILRKTHLAPMVEGLSDVVASSTIIVRFFSIPAAVMANTRLANDPKFSRVVRIRPAADPCAQSN</sequence>
<accession>A0A8J8WLS4</accession>
<reference evidence="1" key="1">
    <citation type="journal article" date="2020" name="Front. Microbiol.">
        <title>Gene regulatory networks of Penicillium echinulatum 2HH and Penicillium oxalicum 114-2 inferred by a computational biology approach.</title>
        <authorList>
            <person name="Lenz A.R."/>
            <person name="Galan-Vasquez E."/>
            <person name="Balbinot E."/>
            <person name="De Abreu F.P."/>
            <person name="De Oliveira N.S."/>
            <person name="Da Rosa L.O."/>
            <person name="De Avila E Silva S."/>
            <person name="Camassola M."/>
            <person name="Dillon A.J.P."/>
            <person name="Perez-Rueda E."/>
        </authorList>
    </citation>
    <scope>NUCLEOTIDE SEQUENCE</scope>
    <source>
        <strain evidence="1">S1M29</strain>
    </source>
</reference>
<evidence type="ECO:0000313" key="2">
    <source>
        <dbReference type="Proteomes" id="UP000631181"/>
    </source>
</evidence>
<gene>
    <name evidence="1" type="ORF">PECM_008582</name>
</gene>
<name>A0A8J8WLS4_9EURO</name>
<evidence type="ECO:0000313" key="1">
    <source>
        <dbReference type="EMBL" id="KAF7719072.1"/>
    </source>
</evidence>
<organism evidence="1 2">
    <name type="scientific">Penicillium ucsense</name>
    <dbReference type="NCBI Taxonomy" id="2839758"/>
    <lineage>
        <taxon>Eukaryota</taxon>
        <taxon>Fungi</taxon>
        <taxon>Dikarya</taxon>
        <taxon>Ascomycota</taxon>
        <taxon>Pezizomycotina</taxon>
        <taxon>Eurotiomycetes</taxon>
        <taxon>Eurotiomycetidae</taxon>
        <taxon>Eurotiales</taxon>
        <taxon>Aspergillaceae</taxon>
        <taxon>Penicillium</taxon>
    </lineage>
</organism>
<proteinExistence type="predicted"/>
<evidence type="ECO:0008006" key="3">
    <source>
        <dbReference type="Google" id="ProtNLM"/>
    </source>
</evidence>
<dbReference type="EMBL" id="WIWV01000009">
    <property type="protein sequence ID" value="KAF7719072.1"/>
    <property type="molecule type" value="Genomic_DNA"/>
</dbReference>
<comment type="caution">
    <text evidence="1">The sequence shown here is derived from an EMBL/GenBank/DDBJ whole genome shotgun (WGS) entry which is preliminary data.</text>
</comment>